<reference evidence="2" key="1">
    <citation type="submission" date="2022-11" db="UniProtKB">
        <authorList>
            <consortium name="WormBaseParasite"/>
        </authorList>
    </citation>
    <scope>IDENTIFICATION</scope>
</reference>
<name>A0AC34R5I5_9BILA</name>
<dbReference type="WBParaSite" id="JU765_v2.g3688.t1">
    <property type="protein sequence ID" value="JU765_v2.g3688.t1"/>
    <property type="gene ID" value="JU765_v2.g3688"/>
</dbReference>
<dbReference type="Proteomes" id="UP000887576">
    <property type="component" value="Unplaced"/>
</dbReference>
<evidence type="ECO:0000313" key="1">
    <source>
        <dbReference type="Proteomes" id="UP000887576"/>
    </source>
</evidence>
<evidence type="ECO:0000313" key="2">
    <source>
        <dbReference type="WBParaSite" id="JU765_v2.g3688.t1"/>
    </source>
</evidence>
<proteinExistence type="predicted"/>
<protein>
    <submittedName>
        <fullName evidence="2">Uncharacterized protein</fullName>
    </submittedName>
</protein>
<sequence length="131" mass="15195">VEPMQEMLNKSQQARETAQQLLPNYSSDIQSSWNQLQQVGHDVLGGQLPFYQVYPRAQQIYSNLSSEDKQSFKDLFQQVYGYSFDNIIGHVWDWMTNGNWNNNWNANWNGMNRNGNIRGNNWGTGNDNGDM</sequence>
<organism evidence="1 2">
    <name type="scientific">Panagrolaimus sp. JU765</name>
    <dbReference type="NCBI Taxonomy" id="591449"/>
    <lineage>
        <taxon>Eukaryota</taxon>
        <taxon>Metazoa</taxon>
        <taxon>Ecdysozoa</taxon>
        <taxon>Nematoda</taxon>
        <taxon>Chromadorea</taxon>
        <taxon>Rhabditida</taxon>
        <taxon>Tylenchina</taxon>
        <taxon>Panagrolaimomorpha</taxon>
        <taxon>Panagrolaimoidea</taxon>
        <taxon>Panagrolaimidae</taxon>
        <taxon>Panagrolaimus</taxon>
    </lineage>
</organism>
<accession>A0AC34R5I5</accession>